<dbReference type="InParanoid" id="A0A067MFK3"/>
<dbReference type="OrthoDB" id="2994708at2759"/>
<name>A0A067MFK3_BOTB1</name>
<dbReference type="HOGENOM" id="CLU_136908_0_0_1"/>
<protein>
    <recommendedName>
        <fullName evidence="1">DUF7053 domain-containing protein</fullName>
    </recommendedName>
</protein>
<dbReference type="CDD" id="cd07812">
    <property type="entry name" value="SRPBCC"/>
    <property type="match status" value="1"/>
</dbReference>
<dbReference type="Proteomes" id="UP000027195">
    <property type="component" value="Unassembled WGS sequence"/>
</dbReference>
<dbReference type="STRING" id="930990.A0A067MFK3"/>
<dbReference type="InterPro" id="IPR023393">
    <property type="entry name" value="START-like_dom_sf"/>
</dbReference>
<dbReference type="Gene3D" id="3.30.530.20">
    <property type="match status" value="1"/>
</dbReference>
<reference evidence="3" key="1">
    <citation type="journal article" date="2014" name="Proc. Natl. Acad. Sci. U.S.A.">
        <title>Extensive sampling of basidiomycete genomes demonstrates inadequacy of the white-rot/brown-rot paradigm for wood decay fungi.</title>
        <authorList>
            <person name="Riley R."/>
            <person name="Salamov A.A."/>
            <person name="Brown D.W."/>
            <person name="Nagy L.G."/>
            <person name="Floudas D."/>
            <person name="Held B.W."/>
            <person name="Levasseur A."/>
            <person name="Lombard V."/>
            <person name="Morin E."/>
            <person name="Otillar R."/>
            <person name="Lindquist E.A."/>
            <person name="Sun H."/>
            <person name="LaButti K.M."/>
            <person name="Schmutz J."/>
            <person name="Jabbour D."/>
            <person name="Luo H."/>
            <person name="Baker S.E."/>
            <person name="Pisabarro A.G."/>
            <person name="Walton J.D."/>
            <person name="Blanchette R.A."/>
            <person name="Henrissat B."/>
            <person name="Martin F."/>
            <person name="Cullen D."/>
            <person name="Hibbett D.S."/>
            <person name="Grigoriev I.V."/>
        </authorList>
    </citation>
    <scope>NUCLEOTIDE SEQUENCE [LARGE SCALE GENOMIC DNA]</scope>
    <source>
        <strain evidence="3">FD-172 SS1</strain>
    </source>
</reference>
<gene>
    <name evidence="2" type="ORF">BOTBODRAFT_58219</name>
</gene>
<keyword evidence="3" id="KW-1185">Reference proteome</keyword>
<accession>A0A067MFK3</accession>
<organism evidence="2 3">
    <name type="scientific">Botryobasidium botryosum (strain FD-172 SS1)</name>
    <dbReference type="NCBI Taxonomy" id="930990"/>
    <lineage>
        <taxon>Eukaryota</taxon>
        <taxon>Fungi</taxon>
        <taxon>Dikarya</taxon>
        <taxon>Basidiomycota</taxon>
        <taxon>Agaricomycotina</taxon>
        <taxon>Agaricomycetes</taxon>
        <taxon>Cantharellales</taxon>
        <taxon>Botryobasidiaceae</taxon>
        <taxon>Botryobasidium</taxon>
    </lineage>
</organism>
<sequence>MSTATIVSSKIINAPIADVISILHDPPRMAHLNPLVVSVVQSAEDPQLYTITDKMKLGGVVPMPSFSYTARFAPVEDGVDSEVEAMGLLKSHNQWRARAIGESQCEVTETAFVDVSKFFKPFVMRTTKQAHADLLETMAKELEKPKETRSG</sequence>
<dbReference type="InterPro" id="IPR055481">
    <property type="entry name" value="DUF7053"/>
</dbReference>
<dbReference type="Pfam" id="PF23155">
    <property type="entry name" value="DUF7053"/>
    <property type="match status" value="1"/>
</dbReference>
<proteinExistence type="predicted"/>
<dbReference type="EMBL" id="KL198069">
    <property type="protein sequence ID" value="KDQ10316.1"/>
    <property type="molecule type" value="Genomic_DNA"/>
</dbReference>
<dbReference type="SUPFAM" id="SSF55961">
    <property type="entry name" value="Bet v1-like"/>
    <property type="match status" value="1"/>
</dbReference>
<evidence type="ECO:0000313" key="3">
    <source>
        <dbReference type="Proteomes" id="UP000027195"/>
    </source>
</evidence>
<evidence type="ECO:0000313" key="2">
    <source>
        <dbReference type="EMBL" id="KDQ10316.1"/>
    </source>
</evidence>
<evidence type="ECO:0000259" key="1">
    <source>
        <dbReference type="Pfam" id="PF23155"/>
    </source>
</evidence>
<feature type="domain" description="DUF7053" evidence="1">
    <location>
        <begin position="15"/>
        <end position="143"/>
    </location>
</feature>
<dbReference type="AlphaFoldDB" id="A0A067MFK3"/>